<accession>A0A2T1KDB9</accession>
<dbReference type="EMBL" id="PXNN01000013">
    <property type="protein sequence ID" value="PSF07753.1"/>
    <property type="molecule type" value="Genomic_DNA"/>
</dbReference>
<gene>
    <name evidence="2" type="ORF">C7H08_10080</name>
</gene>
<evidence type="ECO:0000313" key="3">
    <source>
        <dbReference type="Proteomes" id="UP000238385"/>
    </source>
</evidence>
<dbReference type="AlphaFoldDB" id="A0A2T1KDB9"/>
<dbReference type="OrthoDB" id="9763290at2"/>
<feature type="domain" description="Asparagine synthetase" evidence="1">
    <location>
        <begin position="152"/>
        <end position="262"/>
    </location>
</feature>
<dbReference type="InterPro" id="IPR001962">
    <property type="entry name" value="Asn_synthase"/>
</dbReference>
<dbReference type="Proteomes" id="UP000238385">
    <property type="component" value="Unassembled WGS sequence"/>
</dbReference>
<dbReference type="SUPFAM" id="SSF52402">
    <property type="entry name" value="Adenine nucleotide alpha hydrolases-like"/>
    <property type="match status" value="1"/>
</dbReference>
<sequence>MRRLLKRWVNNMSKVTRTAGGNPAVMEGYQGWWTKLAGHLGAVYPFYDTGTPDFCSLDIGELLDRRVAQGEPVELDPIAVACKVGLPYLLGNRTLVTGIERAPWVEKPNGDGGWELMPLPEHRNRVPDQDEFVKEFVGTLQSELEGYIEGSSTVGILLSGGMDSRVVAGVLRKVQEQNPGGFDVVALTWGAAGSRDVVYAERIAHQFGWALEHFPISVETLRDNIDVAGRAGAEVSPLHLHAMPAISGLSGVDVILAGSYGDSVGRAEFSGVRVGDLKPILPTNIDPFGLLKHSVKKMSGPGLLRDVRCSGHYRAENSLVRNCEIEQEMHYMRRMLQGCMLHIGREIPLCQMFTAPSVFGLMWQLAPEQRGDKWYGHILDILPGRLLDIPWARTGARYLDESAEGDRLPKSYHSYGEWLRNDLRGVIESRVNSDVIRGLGIFNEKGLDRSMNAWLKARTKGSNSLDEVMSWLASLYVFLEAYPVSSQLAEDNALADSISALRGGVYGQLYVRARNYLRE</sequence>
<dbReference type="Pfam" id="PF00733">
    <property type="entry name" value="Asn_synthase"/>
    <property type="match status" value="1"/>
</dbReference>
<dbReference type="InterPro" id="IPR014729">
    <property type="entry name" value="Rossmann-like_a/b/a_fold"/>
</dbReference>
<evidence type="ECO:0000259" key="1">
    <source>
        <dbReference type="Pfam" id="PF00733"/>
    </source>
</evidence>
<proteinExistence type="predicted"/>
<dbReference type="GO" id="GO:0004066">
    <property type="term" value="F:asparagine synthase (glutamine-hydrolyzing) activity"/>
    <property type="evidence" value="ECO:0007669"/>
    <property type="project" value="InterPro"/>
</dbReference>
<dbReference type="Gene3D" id="3.40.50.620">
    <property type="entry name" value="HUPs"/>
    <property type="match status" value="1"/>
</dbReference>
<dbReference type="GO" id="GO:0006529">
    <property type="term" value="P:asparagine biosynthetic process"/>
    <property type="evidence" value="ECO:0007669"/>
    <property type="project" value="InterPro"/>
</dbReference>
<comment type="caution">
    <text evidence="2">The sequence shown here is derived from an EMBL/GenBank/DDBJ whole genome shotgun (WGS) entry which is preliminary data.</text>
</comment>
<keyword evidence="3" id="KW-1185">Reference proteome</keyword>
<organism evidence="2 3">
    <name type="scientific">Marinobacter halophilus</name>
    <dbReference type="NCBI Taxonomy" id="1323740"/>
    <lineage>
        <taxon>Bacteria</taxon>
        <taxon>Pseudomonadati</taxon>
        <taxon>Pseudomonadota</taxon>
        <taxon>Gammaproteobacteria</taxon>
        <taxon>Pseudomonadales</taxon>
        <taxon>Marinobacteraceae</taxon>
        <taxon>Marinobacter</taxon>
    </lineage>
</organism>
<evidence type="ECO:0000313" key="2">
    <source>
        <dbReference type="EMBL" id="PSF07753.1"/>
    </source>
</evidence>
<protein>
    <recommendedName>
        <fullName evidence="1">Asparagine synthetase domain-containing protein</fullName>
    </recommendedName>
</protein>
<reference evidence="2 3" key="1">
    <citation type="submission" date="2018-03" db="EMBL/GenBank/DDBJ databases">
        <title>Marinobacter brunus sp. nov., a marine bacterium of Gamma-proteobacteria isolated from the surface seawater of the South China Sea.</title>
        <authorList>
            <person name="Cheng H."/>
            <person name="Wu Y.-H."/>
            <person name="Xamxidin M."/>
            <person name="Xu X.-W."/>
        </authorList>
    </citation>
    <scope>NUCLEOTIDE SEQUENCE [LARGE SCALE GENOMIC DNA]</scope>
    <source>
        <strain evidence="2 3">JCM 30472</strain>
    </source>
</reference>
<name>A0A2T1KDB9_9GAMM</name>